<dbReference type="InterPro" id="IPR000601">
    <property type="entry name" value="PKD_dom"/>
</dbReference>
<dbReference type="Pfam" id="PF18911">
    <property type="entry name" value="PKD_4"/>
    <property type="match status" value="1"/>
</dbReference>
<evidence type="ECO:0000259" key="1">
    <source>
        <dbReference type="PROSITE" id="PS50093"/>
    </source>
</evidence>
<dbReference type="PANTHER" id="PTHR42754">
    <property type="entry name" value="ENDOGLUCANASE"/>
    <property type="match status" value="1"/>
</dbReference>
<dbReference type="PANTHER" id="PTHR42754:SF1">
    <property type="entry name" value="LIPOPROTEIN"/>
    <property type="match status" value="1"/>
</dbReference>
<dbReference type="PROSITE" id="PS50093">
    <property type="entry name" value="PKD"/>
    <property type="match status" value="1"/>
</dbReference>
<dbReference type="EMBL" id="JAMQOS010000004">
    <property type="protein sequence ID" value="MDS0283197.1"/>
    <property type="molecule type" value="Genomic_DNA"/>
</dbReference>
<dbReference type="RefSeq" id="WP_310901031.1">
    <property type="nucleotide sequence ID" value="NZ_JAMQOS010000004.1"/>
</dbReference>
<proteinExistence type="predicted"/>
<gene>
    <name evidence="2" type="ORF">NDI86_13780</name>
</gene>
<dbReference type="SUPFAM" id="SSF49299">
    <property type="entry name" value="PKD domain"/>
    <property type="match status" value="1"/>
</dbReference>
<dbReference type="CDD" id="cd00146">
    <property type="entry name" value="PKD"/>
    <property type="match status" value="1"/>
</dbReference>
<dbReference type="InterPro" id="IPR013783">
    <property type="entry name" value="Ig-like_fold"/>
</dbReference>
<name>A0ABU2FR09_9EURY</name>
<sequence>MDRRAFLRTTGLVAGLASVGTVPGSAGQQSGPPSAAWTETFTLGGTETANTTVPGVDGGFVFAGQTTVDGVRDGWAMKVDEGGGEVWRRSYGGDAEGWISAATPTADGYLLAGQTASLGNGQLDAWLLKIDADGAKQWERPYGDTRDDRASSVITDGSDFVFAGGTNSEGSGGIDAWVMRVDGTGDERWNKVYGGPGDDWAFSHVGTDDGGYLLAGETDSAGSGGRDAWLLKTDSDGDAQWNKVYGGSADDYARDVVTAQDGGYVFVGGTQSAGSGGTDGWIVKVSADGTQQWETRVGGGSDDRLVSLCRRDGGYLAVGSTASSGRGQQSTWAVQFDADGTELWADTYGTDDLDYANAVTGSDPPLIAGTTESAGDSDARLVQLGTRAAPSAAFVVTPSQPETELATTFDGGGSTTPNGSIRAYSWDVDGDDRFERSGESVTHRFDQVGTVPVTLRIESTDGTADTVTRSLDVSVARSGALRQAAANVDGVTVASMDHGATVESAVTRLNQRVREGRVPLETAEEATERLLLAERFTESVVGGLGPDTYDRSSAEYDLAGHTTELALTVLVNITMAALSLAGGKIGKYVGKKLPLVSSYVDDLVTKLDDAVAKLADYVANLSGAAGQALKNRADSIAEDALETLGQKAGERGATDVVGGFIDEQVAAVKSTVADSLRQVVEWDGDPFRRGSVAHLDDGLGLVYTDLDPDRIERDGLAGSQSGARSALSAGVSRVDDELRVAHAGLQAIQDTLDNFGLVDNLVDAVTAIAEGDATQAVLEVLWAIGSLVGDIVSMVFNIVGAGYGVKTMLDVASVHEETLTGIAEGRAQHQS</sequence>
<dbReference type="InterPro" id="IPR035986">
    <property type="entry name" value="PKD_dom_sf"/>
</dbReference>
<dbReference type="InterPro" id="IPR022409">
    <property type="entry name" value="PKD/Chitinase_dom"/>
</dbReference>
<comment type="caution">
    <text evidence="2">The sequence shown here is derived from an EMBL/GenBank/DDBJ whole genome shotgun (WGS) entry which is preliminary data.</text>
</comment>
<protein>
    <submittedName>
        <fullName evidence="2">PKD domain-containing protein</fullName>
    </submittedName>
</protein>
<accession>A0ABU2FR09</accession>
<organism evidence="2 3">
    <name type="scientific">Haloarcula onubensis</name>
    <dbReference type="NCBI Taxonomy" id="2950539"/>
    <lineage>
        <taxon>Archaea</taxon>
        <taxon>Methanobacteriati</taxon>
        <taxon>Methanobacteriota</taxon>
        <taxon>Stenosarchaea group</taxon>
        <taxon>Halobacteria</taxon>
        <taxon>Halobacteriales</taxon>
        <taxon>Haloarculaceae</taxon>
        <taxon>Haloarcula</taxon>
    </lineage>
</organism>
<dbReference type="Proteomes" id="UP001268864">
    <property type="component" value="Unassembled WGS sequence"/>
</dbReference>
<feature type="domain" description="PKD" evidence="1">
    <location>
        <begin position="390"/>
        <end position="480"/>
    </location>
</feature>
<dbReference type="SUPFAM" id="SSF50993">
    <property type="entry name" value="Peptidase/esterase 'gauge' domain"/>
    <property type="match status" value="1"/>
</dbReference>
<dbReference type="Gene3D" id="2.60.40.10">
    <property type="entry name" value="Immunoglobulins"/>
    <property type="match status" value="1"/>
</dbReference>
<dbReference type="SMART" id="SM00089">
    <property type="entry name" value="PKD"/>
    <property type="match status" value="1"/>
</dbReference>
<evidence type="ECO:0000313" key="2">
    <source>
        <dbReference type="EMBL" id="MDS0283197.1"/>
    </source>
</evidence>
<reference evidence="2 3" key="1">
    <citation type="submission" date="2022-06" db="EMBL/GenBank/DDBJ databases">
        <title>Halomicroarcula sp. a new haloarchaeum isolate from saline soil.</title>
        <authorList>
            <person name="Strakova D."/>
            <person name="Galisteo C."/>
            <person name="Sanchez-Porro C."/>
            <person name="Ventosa A."/>
        </authorList>
    </citation>
    <scope>NUCLEOTIDE SEQUENCE [LARGE SCALE GENOMIC DNA]</scope>
    <source>
        <strain evidence="2 3">S3CR25-11</strain>
    </source>
</reference>
<evidence type="ECO:0000313" key="3">
    <source>
        <dbReference type="Proteomes" id="UP001268864"/>
    </source>
</evidence>
<keyword evidence="3" id="KW-1185">Reference proteome</keyword>